<keyword evidence="2" id="KW-1185">Reference proteome</keyword>
<dbReference type="OrthoDB" id="957952at2"/>
<proteinExistence type="predicted"/>
<organism evidence="1 2">
    <name type="scientific">Acetivibrio mesophilus</name>
    <dbReference type="NCBI Taxonomy" id="2487273"/>
    <lineage>
        <taxon>Bacteria</taxon>
        <taxon>Bacillati</taxon>
        <taxon>Bacillota</taxon>
        <taxon>Clostridia</taxon>
        <taxon>Eubacteriales</taxon>
        <taxon>Oscillospiraceae</taxon>
        <taxon>Acetivibrio</taxon>
    </lineage>
</organism>
<dbReference type="Proteomes" id="UP000289166">
    <property type="component" value="Unassembled WGS sequence"/>
</dbReference>
<dbReference type="RefSeq" id="WP_128706442.1">
    <property type="nucleotide sequence ID" value="NZ_RLII01000035.1"/>
</dbReference>
<evidence type="ECO:0000313" key="1">
    <source>
        <dbReference type="EMBL" id="RXE57793.1"/>
    </source>
</evidence>
<evidence type="ECO:0000313" key="2">
    <source>
        <dbReference type="Proteomes" id="UP000289166"/>
    </source>
</evidence>
<accession>A0A4Q0I117</accession>
<gene>
    <name evidence="1" type="ORF">EFD62_15700</name>
</gene>
<dbReference type="EMBL" id="RLII01000035">
    <property type="protein sequence ID" value="RXE57793.1"/>
    <property type="molecule type" value="Genomic_DNA"/>
</dbReference>
<protein>
    <submittedName>
        <fullName evidence="1">Uncharacterized protein</fullName>
    </submittedName>
</protein>
<name>A0A4Q0I117_9FIRM</name>
<sequence>MNSHIIELKQHTPLIHFQSKQQGATIRATELKPKIDSFIMNRLNDVAPELFERYQRVINEDNFPIKSCISSKYKISITSTYLKNGDSKRTPYFGDNKSGVMLLKDIKVKIFSYNRELAELIRDMLPYVLVIENFGTRQSKGFGSFTTLSISKDEYERILKLSSDTIVYHKEVKNGRNVLEEINKDYNLLKAGVNNPYTRRYEKSKLFFYMNEKNIKSEKAMIKSKLRDEFEEIYNSLEGDSERYKISNLSNCTYRYVRAMLGLAEHFEYKTKVADEKINIEICDNEKAVERFKSPIQFKVFENNIYLIIKNIPNEMYNREFSFKLGKTIKKNGEKHQDSVDPDFLTIRTPTKDEFDLCDFVKAKIGSLNYKEVM</sequence>
<comment type="caution">
    <text evidence="1">The sequence shown here is derived from an EMBL/GenBank/DDBJ whole genome shotgun (WGS) entry which is preliminary data.</text>
</comment>
<reference evidence="2" key="1">
    <citation type="submission" date="2018-11" db="EMBL/GenBank/DDBJ databases">
        <title>Genome sequencing of a novel mesophilic and cellulolytic organism within the genus Hungateiclostridium.</title>
        <authorList>
            <person name="Rettenmaier R."/>
            <person name="Liebl W."/>
            <person name="Zverlov V."/>
        </authorList>
    </citation>
    <scope>NUCLEOTIDE SEQUENCE [LARGE SCALE GENOMIC DNA]</scope>
    <source>
        <strain evidence="2">N2K1</strain>
    </source>
</reference>
<dbReference type="AlphaFoldDB" id="A0A4Q0I117"/>